<dbReference type="InterPro" id="IPR012947">
    <property type="entry name" value="tRNA_SAD"/>
</dbReference>
<gene>
    <name evidence="9" type="ORF">pipiens_003643</name>
</gene>
<evidence type="ECO:0000256" key="2">
    <source>
        <dbReference type="ARBA" id="ARBA00004496"/>
    </source>
</evidence>
<evidence type="ECO:0000256" key="5">
    <source>
        <dbReference type="ARBA" id="ARBA00022723"/>
    </source>
</evidence>
<evidence type="ECO:0000256" key="3">
    <source>
        <dbReference type="ARBA" id="ARBA00008429"/>
    </source>
</evidence>
<dbReference type="SUPFAM" id="SSF55186">
    <property type="entry name" value="ThrRS/AlaRS common domain"/>
    <property type="match status" value="1"/>
</dbReference>
<name>A0ABD1CUI8_CULPP</name>
<dbReference type="Gene3D" id="2.40.30.130">
    <property type="match status" value="1"/>
</dbReference>
<keyword evidence="6" id="KW-0862">Zinc</keyword>
<evidence type="ECO:0000313" key="10">
    <source>
        <dbReference type="Proteomes" id="UP001562425"/>
    </source>
</evidence>
<dbReference type="InterPro" id="IPR009000">
    <property type="entry name" value="Transl_B-barrel_sf"/>
</dbReference>
<comment type="cofactor">
    <cofactor evidence="1">
        <name>Zn(2+)</name>
        <dbReference type="ChEBI" id="CHEBI:29105"/>
    </cofactor>
</comment>
<keyword evidence="10" id="KW-1185">Reference proteome</keyword>
<keyword evidence="7" id="KW-0648">Protein biosynthesis</keyword>
<dbReference type="GO" id="GO:0005737">
    <property type="term" value="C:cytoplasm"/>
    <property type="evidence" value="ECO:0007669"/>
    <property type="project" value="UniProtKB-SubCell"/>
</dbReference>
<evidence type="ECO:0000259" key="8">
    <source>
        <dbReference type="PROSITE" id="PS50860"/>
    </source>
</evidence>
<dbReference type="Proteomes" id="UP001562425">
    <property type="component" value="Unassembled WGS sequence"/>
</dbReference>
<accession>A0ABD1CUI8</accession>
<dbReference type="GO" id="GO:0006412">
    <property type="term" value="P:translation"/>
    <property type="evidence" value="ECO:0007669"/>
    <property type="project" value="UniProtKB-KW"/>
</dbReference>
<comment type="subcellular location">
    <subcellularLocation>
        <location evidence="2">Cytoplasm</location>
    </subcellularLocation>
</comment>
<dbReference type="InterPro" id="IPR018163">
    <property type="entry name" value="Thr/Ala-tRNA-synth_IIc_edit"/>
</dbReference>
<protein>
    <recommendedName>
        <fullName evidence="8">Alanyl-transfer RNA synthetases family profile domain-containing protein</fullName>
    </recommendedName>
</protein>
<dbReference type="PROSITE" id="PS50860">
    <property type="entry name" value="AA_TRNA_LIGASE_II_ALA"/>
    <property type="match status" value="1"/>
</dbReference>
<dbReference type="EMBL" id="JBEHCU010009323">
    <property type="protein sequence ID" value="KAL1380096.1"/>
    <property type="molecule type" value="Genomic_DNA"/>
</dbReference>
<dbReference type="PANTHER" id="PTHR43462">
    <property type="entry name" value="ALANYL-TRNA EDITING PROTEIN"/>
    <property type="match status" value="1"/>
</dbReference>
<dbReference type="GO" id="GO:0046872">
    <property type="term" value="F:metal ion binding"/>
    <property type="evidence" value="ECO:0007669"/>
    <property type="project" value="UniProtKB-KW"/>
</dbReference>
<sequence length="410" mass="45715">MSSSRIHEDSFLTEFRSRVVSCEPEGTGYQVIFEDTVLFPEGGGQPTDHGWVDDLPVRSVIRKGPTAIHFVEGTSAPFQPGQEVRQRVDWERRFDHMQQHSGQHLITAIFDREFGVNTKSWWLGTEDSYVDLDTKDVTREQLDKVERICNQLIVDCTAVSVAVYQPDDPALKSDVTRATRGLPEDVSGPLRVVTIDGIESNMCCGTHVRNLAQLQAVKFLNVEKGKAKCLVHFLVGGRVLRKLTECYDREVQFNGLLNGGAPSHVDLLRKLQTTVRTVQKSSRKMSSELAQLEADKVNSAPDPKPKFYTVHRTDGPDSDYVNVFLRCVKLPECFLFVTNAADDTGKGAGQMALQGRPEDIAALGDQICALLEGKGNGKGPRYNAKVNKLKAIDQCRKLIEEHFRDAEAEK</sequence>
<proteinExistence type="inferred from homology"/>
<organism evidence="9 10">
    <name type="scientific">Culex pipiens pipiens</name>
    <name type="common">Northern house mosquito</name>
    <dbReference type="NCBI Taxonomy" id="38569"/>
    <lineage>
        <taxon>Eukaryota</taxon>
        <taxon>Metazoa</taxon>
        <taxon>Ecdysozoa</taxon>
        <taxon>Arthropoda</taxon>
        <taxon>Hexapoda</taxon>
        <taxon>Insecta</taxon>
        <taxon>Pterygota</taxon>
        <taxon>Neoptera</taxon>
        <taxon>Endopterygota</taxon>
        <taxon>Diptera</taxon>
        <taxon>Nematocera</taxon>
        <taxon>Culicoidea</taxon>
        <taxon>Culicidae</taxon>
        <taxon>Culicinae</taxon>
        <taxon>Culicini</taxon>
        <taxon>Culex</taxon>
        <taxon>Culex</taxon>
    </lineage>
</organism>
<dbReference type="GO" id="GO:0002161">
    <property type="term" value="F:aminoacyl-tRNA deacylase activity"/>
    <property type="evidence" value="ECO:0007669"/>
    <property type="project" value="UniProtKB-ARBA"/>
</dbReference>
<keyword evidence="4" id="KW-0963">Cytoplasm</keyword>
<evidence type="ECO:0000256" key="7">
    <source>
        <dbReference type="ARBA" id="ARBA00022917"/>
    </source>
</evidence>
<reference evidence="9 10" key="1">
    <citation type="submission" date="2024-05" db="EMBL/GenBank/DDBJ databases">
        <title>Culex pipiens pipiens assembly and annotation.</title>
        <authorList>
            <person name="Alout H."/>
            <person name="Durand T."/>
        </authorList>
    </citation>
    <scope>NUCLEOTIDE SEQUENCE [LARGE SCALE GENOMIC DNA]</scope>
    <source>
        <strain evidence="9">HA-2024</strain>
        <tissue evidence="9">Whole body</tissue>
    </source>
</reference>
<dbReference type="PANTHER" id="PTHR43462:SF1">
    <property type="entry name" value="ALANYL-TRNA EDITING PROTEIN AARSD1"/>
    <property type="match status" value="1"/>
</dbReference>
<dbReference type="Gene3D" id="3.30.980.10">
    <property type="entry name" value="Threonyl-trna Synthetase, Chain A, domain 2"/>
    <property type="match status" value="1"/>
</dbReference>
<evidence type="ECO:0000256" key="4">
    <source>
        <dbReference type="ARBA" id="ARBA00022490"/>
    </source>
</evidence>
<dbReference type="InterPro" id="IPR051335">
    <property type="entry name" value="Alanyl-tRNA_Editing_Enzymes"/>
</dbReference>
<evidence type="ECO:0000256" key="6">
    <source>
        <dbReference type="ARBA" id="ARBA00022833"/>
    </source>
</evidence>
<evidence type="ECO:0000313" key="9">
    <source>
        <dbReference type="EMBL" id="KAL1380096.1"/>
    </source>
</evidence>
<dbReference type="FunFam" id="3.30.980.10:FF:000007">
    <property type="entry name" value="alanyl-tRNA editing protein Aarsd1"/>
    <property type="match status" value="1"/>
</dbReference>
<comment type="similarity">
    <text evidence="3">Belongs to the class-II aminoacyl-tRNA synthetase family. Alax-L subfamily.</text>
</comment>
<keyword evidence="5" id="KW-0479">Metal-binding</keyword>
<evidence type="ECO:0000256" key="1">
    <source>
        <dbReference type="ARBA" id="ARBA00001947"/>
    </source>
</evidence>
<dbReference type="AlphaFoldDB" id="A0ABD1CUI8"/>
<dbReference type="SUPFAM" id="SSF50447">
    <property type="entry name" value="Translation proteins"/>
    <property type="match status" value="1"/>
</dbReference>
<dbReference type="SMART" id="SM00863">
    <property type="entry name" value="tRNA_SAD"/>
    <property type="match status" value="1"/>
</dbReference>
<feature type="domain" description="Alanyl-transfer RNA synthetases family profile" evidence="8">
    <location>
        <begin position="1"/>
        <end position="223"/>
    </location>
</feature>
<dbReference type="InterPro" id="IPR018165">
    <property type="entry name" value="Ala-tRNA-synth_IIc_core"/>
</dbReference>
<dbReference type="Pfam" id="PF07973">
    <property type="entry name" value="tRNA_SAD"/>
    <property type="match status" value="1"/>
</dbReference>
<comment type="caution">
    <text evidence="9">The sequence shown here is derived from an EMBL/GenBank/DDBJ whole genome shotgun (WGS) entry which is preliminary data.</text>
</comment>